<evidence type="ECO:0000313" key="2">
    <source>
        <dbReference type="Proteomes" id="UP001216139"/>
    </source>
</evidence>
<reference evidence="1 2" key="1">
    <citation type="submission" date="2023-02" db="EMBL/GenBank/DDBJ databases">
        <title>Genome sequence of Mucilaginibacter jinjuensis strain KACC 16571.</title>
        <authorList>
            <person name="Kim S."/>
            <person name="Heo J."/>
            <person name="Kwon S.-W."/>
        </authorList>
    </citation>
    <scope>NUCLEOTIDE SEQUENCE [LARGE SCALE GENOMIC DNA]</scope>
    <source>
        <strain evidence="1 2">KACC 16571</strain>
    </source>
</reference>
<gene>
    <name evidence="1" type="ORF">PQO05_10525</name>
</gene>
<dbReference type="EMBL" id="CP117167">
    <property type="protein sequence ID" value="WCT14367.1"/>
    <property type="molecule type" value="Genomic_DNA"/>
</dbReference>
<dbReference type="RefSeq" id="WP_273632844.1">
    <property type="nucleotide sequence ID" value="NZ_CP117167.1"/>
</dbReference>
<organism evidence="1 2">
    <name type="scientific">Mucilaginibacter jinjuensis</name>
    <dbReference type="NCBI Taxonomy" id="1176721"/>
    <lineage>
        <taxon>Bacteria</taxon>
        <taxon>Pseudomonadati</taxon>
        <taxon>Bacteroidota</taxon>
        <taxon>Sphingobacteriia</taxon>
        <taxon>Sphingobacteriales</taxon>
        <taxon>Sphingobacteriaceae</taxon>
        <taxon>Mucilaginibacter</taxon>
    </lineage>
</organism>
<evidence type="ECO:0000313" key="1">
    <source>
        <dbReference type="EMBL" id="WCT14367.1"/>
    </source>
</evidence>
<protein>
    <submittedName>
        <fullName evidence="1">Uncharacterized protein</fullName>
    </submittedName>
</protein>
<name>A0ABY7TFH8_9SPHI</name>
<dbReference type="Proteomes" id="UP001216139">
    <property type="component" value="Chromosome"/>
</dbReference>
<proteinExistence type="predicted"/>
<sequence length="46" mass="5445">MNEIETIEHYRNYLRLNSNQVPAYSQQIIEPAPARIYTIIGYCSRD</sequence>
<keyword evidence="2" id="KW-1185">Reference proteome</keyword>
<accession>A0ABY7TFH8</accession>